<evidence type="ECO:0000256" key="4">
    <source>
        <dbReference type="ARBA" id="ARBA00022982"/>
    </source>
</evidence>
<dbReference type="PROSITE" id="PS00198">
    <property type="entry name" value="4FE4S_FER_1"/>
    <property type="match status" value="1"/>
</dbReference>
<keyword evidence="5 7" id="KW-0408">Iron</keyword>
<evidence type="ECO:0000256" key="6">
    <source>
        <dbReference type="ARBA" id="ARBA00023014"/>
    </source>
</evidence>
<sequence>MVRVTIEREECTSCALCWETCPEVFEEGPDGFAQIMEEYQTDGPEAGKVPGEMKECAVDAADGCPVEIIKVGE</sequence>
<dbReference type="PANTHER" id="PTHR36923:SF3">
    <property type="entry name" value="FERREDOXIN"/>
    <property type="match status" value="1"/>
</dbReference>
<dbReference type="GO" id="GO:0009055">
    <property type="term" value="F:electron transfer activity"/>
    <property type="evidence" value="ECO:0007669"/>
    <property type="project" value="UniProtKB-UniRule"/>
</dbReference>
<dbReference type="SUPFAM" id="SSF54862">
    <property type="entry name" value="4Fe-4S ferredoxins"/>
    <property type="match status" value="1"/>
</dbReference>
<accession>A0A8A3SAK7</accession>
<keyword evidence="6 7" id="KW-0411">Iron-sulfur</keyword>
<dbReference type="Proteomes" id="UP001042704">
    <property type="component" value="Chromosome"/>
</dbReference>
<evidence type="ECO:0000256" key="3">
    <source>
        <dbReference type="ARBA" id="ARBA00022723"/>
    </source>
</evidence>
<dbReference type="AlphaFoldDB" id="A0A8A3SAK7"/>
<dbReference type="InterPro" id="IPR017896">
    <property type="entry name" value="4Fe4S_Fe-S-bd"/>
</dbReference>
<evidence type="ECO:0000313" key="9">
    <source>
        <dbReference type="EMBL" id="QSZ68366.1"/>
    </source>
</evidence>
<keyword evidence="4 7" id="KW-0249">Electron transport</keyword>
<dbReference type="KEGG" id="maqe:RJ40_03785"/>
<protein>
    <recommendedName>
        <fullName evidence="7">Ferredoxin</fullName>
    </recommendedName>
</protein>
<evidence type="ECO:0000259" key="8">
    <source>
        <dbReference type="PROSITE" id="PS51379"/>
    </source>
</evidence>
<keyword evidence="2 7" id="KW-0813">Transport</keyword>
<dbReference type="PRINTS" id="PR00352">
    <property type="entry name" value="3FE4SFRDOXIN"/>
</dbReference>
<dbReference type="PROSITE" id="PS51379">
    <property type="entry name" value="4FE4S_FER_2"/>
    <property type="match status" value="1"/>
</dbReference>
<dbReference type="EMBL" id="CP036172">
    <property type="protein sequence ID" value="QSZ68366.1"/>
    <property type="molecule type" value="Genomic_DNA"/>
</dbReference>
<proteinExistence type="predicted"/>
<name>A0A8A3SAK7_9EURY</name>
<dbReference type="Pfam" id="PF13459">
    <property type="entry name" value="Fer4_15"/>
    <property type="match status" value="1"/>
</dbReference>
<dbReference type="PANTHER" id="PTHR36923">
    <property type="entry name" value="FERREDOXIN"/>
    <property type="match status" value="1"/>
</dbReference>
<organism evidence="9 10">
    <name type="scientific">Methanofollis aquaemaris</name>
    <dbReference type="NCBI Taxonomy" id="126734"/>
    <lineage>
        <taxon>Archaea</taxon>
        <taxon>Methanobacteriati</taxon>
        <taxon>Methanobacteriota</taxon>
        <taxon>Stenosarchaea group</taxon>
        <taxon>Methanomicrobia</taxon>
        <taxon>Methanomicrobiales</taxon>
        <taxon>Methanomicrobiaceae</taxon>
        <taxon>Methanofollis</taxon>
    </lineage>
</organism>
<comment type="cofactor">
    <cofactor evidence="1">
        <name>[4Fe-4S] cluster</name>
        <dbReference type="ChEBI" id="CHEBI:49883"/>
    </cofactor>
</comment>
<evidence type="ECO:0000256" key="2">
    <source>
        <dbReference type="ARBA" id="ARBA00022448"/>
    </source>
</evidence>
<dbReference type="Gene3D" id="3.30.70.20">
    <property type="match status" value="1"/>
</dbReference>
<evidence type="ECO:0000256" key="7">
    <source>
        <dbReference type="RuleBase" id="RU368020"/>
    </source>
</evidence>
<dbReference type="InterPro" id="IPR051269">
    <property type="entry name" value="Fe-S_cluster_ET"/>
</dbReference>
<feature type="domain" description="4Fe-4S ferredoxin-type" evidence="8">
    <location>
        <begin position="2"/>
        <end position="30"/>
    </location>
</feature>
<dbReference type="GO" id="GO:0005506">
    <property type="term" value="F:iron ion binding"/>
    <property type="evidence" value="ECO:0007669"/>
    <property type="project" value="UniProtKB-UniRule"/>
</dbReference>
<evidence type="ECO:0000313" key="10">
    <source>
        <dbReference type="Proteomes" id="UP001042704"/>
    </source>
</evidence>
<reference evidence="9" key="2">
    <citation type="submission" date="2019-02" db="EMBL/GenBank/DDBJ databases">
        <authorList>
            <person name="Chen S.-C."/>
            <person name="Chien H.-H."/>
            <person name="Lai M.-C."/>
        </authorList>
    </citation>
    <scope>NUCLEOTIDE SEQUENCE</scope>
    <source>
        <strain evidence="9">N2F9704</strain>
    </source>
</reference>
<gene>
    <name evidence="9" type="ORF">RJ40_03785</name>
</gene>
<dbReference type="GO" id="GO:0051536">
    <property type="term" value="F:iron-sulfur cluster binding"/>
    <property type="evidence" value="ECO:0007669"/>
    <property type="project" value="UniProtKB-KW"/>
</dbReference>
<evidence type="ECO:0000256" key="5">
    <source>
        <dbReference type="ARBA" id="ARBA00023004"/>
    </source>
</evidence>
<dbReference type="InterPro" id="IPR001080">
    <property type="entry name" value="3Fe4S_ferredoxin"/>
</dbReference>
<reference evidence="9" key="1">
    <citation type="journal article" date="2001" name="Int. J. Syst. Evol. Microbiol.">
        <title>Methanofollis aquaemaris sp. nov., a methanogen isolated from an aquaculture fish pond.</title>
        <authorList>
            <person name="Lai M.C."/>
            <person name="Chen S.C."/>
        </authorList>
    </citation>
    <scope>NUCLEOTIDE SEQUENCE</scope>
    <source>
        <strain evidence="9">N2F9704</strain>
    </source>
</reference>
<keyword evidence="10" id="KW-1185">Reference proteome</keyword>
<evidence type="ECO:0000256" key="1">
    <source>
        <dbReference type="ARBA" id="ARBA00001966"/>
    </source>
</evidence>
<dbReference type="GO" id="GO:0016491">
    <property type="term" value="F:oxidoreductase activity"/>
    <property type="evidence" value="ECO:0007669"/>
    <property type="project" value="UniProtKB-ARBA"/>
</dbReference>
<keyword evidence="3 7" id="KW-0479">Metal-binding</keyword>
<comment type="function">
    <text evidence="7">Ferredoxins are iron-sulfur proteins that transfer electrons in a wide variety of metabolic reactions.</text>
</comment>
<dbReference type="InterPro" id="IPR017900">
    <property type="entry name" value="4Fe4S_Fe_S_CS"/>
</dbReference>